<dbReference type="GO" id="GO:0042597">
    <property type="term" value="C:periplasmic space"/>
    <property type="evidence" value="ECO:0007669"/>
    <property type="project" value="InterPro"/>
</dbReference>
<keyword evidence="10" id="KW-1185">Reference proteome</keyword>
<comment type="subcellular location">
    <subcellularLocation>
        <location evidence="1">Cell envelope</location>
    </subcellularLocation>
</comment>
<evidence type="ECO:0000256" key="4">
    <source>
        <dbReference type="ARBA" id="ARBA00023008"/>
    </source>
</evidence>
<evidence type="ECO:0000256" key="2">
    <source>
        <dbReference type="ARBA" id="ARBA00022723"/>
    </source>
</evidence>
<evidence type="ECO:0000313" key="10">
    <source>
        <dbReference type="Proteomes" id="UP000272528"/>
    </source>
</evidence>
<gene>
    <name evidence="9" type="ORF">EJC50_10060</name>
</gene>
<name>A0A3Q8X430_9BACL</name>
<dbReference type="InterPro" id="IPR032694">
    <property type="entry name" value="CopC/D"/>
</dbReference>
<proteinExistence type="predicted"/>
<keyword evidence="6" id="KW-0812">Transmembrane</keyword>
<dbReference type="AlphaFoldDB" id="A0A3Q8X430"/>
<dbReference type="EMBL" id="CP034437">
    <property type="protein sequence ID" value="AZN39956.1"/>
    <property type="molecule type" value="Genomic_DNA"/>
</dbReference>
<dbReference type="PANTHER" id="PTHR34820:SF4">
    <property type="entry name" value="INNER MEMBRANE PROTEIN YEBZ"/>
    <property type="match status" value="1"/>
</dbReference>
<sequence length="224" mass="23945">MLKKRWSLCLFILVLLLLPQTVSAHTAIKASTPANGETVSTELKEITLSFGTEIEPVVVLKVTDSSKKEVPVKAEAAKSTIKGVFEAPLADGTYTVSWRIIGEDGHNITGEYTFNVAVPVQQDTAPVNSTVTADTPEIDHEANAASEETVTPVEQNAAPDSSNASDVVDASAATTEAAEFVLPEEYTKAAEADNKQKNIWTSIIAIAVLGLVFMLFRSVLKKGK</sequence>
<feature type="domain" description="CopC" evidence="8">
    <location>
        <begin position="25"/>
        <end position="116"/>
    </location>
</feature>
<evidence type="ECO:0000256" key="7">
    <source>
        <dbReference type="SAM" id="SignalP"/>
    </source>
</evidence>
<evidence type="ECO:0000259" key="8">
    <source>
        <dbReference type="Pfam" id="PF04234"/>
    </source>
</evidence>
<feature type="transmembrane region" description="Helical" evidence="6">
    <location>
        <begin position="199"/>
        <end position="220"/>
    </location>
</feature>
<feature type="signal peptide" evidence="7">
    <location>
        <begin position="1"/>
        <end position="24"/>
    </location>
</feature>
<feature type="chain" id="PRO_5018523008" evidence="7">
    <location>
        <begin position="25"/>
        <end position="224"/>
    </location>
</feature>
<dbReference type="InterPro" id="IPR014755">
    <property type="entry name" value="Cu-Rt/internalin_Ig-like"/>
</dbReference>
<dbReference type="OrthoDB" id="2353937at2"/>
<dbReference type="Pfam" id="PF04234">
    <property type="entry name" value="CopC"/>
    <property type="match status" value="1"/>
</dbReference>
<dbReference type="SUPFAM" id="SSF81296">
    <property type="entry name" value="E set domains"/>
    <property type="match status" value="1"/>
</dbReference>
<dbReference type="GO" id="GO:0006825">
    <property type="term" value="P:copper ion transport"/>
    <property type="evidence" value="ECO:0007669"/>
    <property type="project" value="InterPro"/>
</dbReference>
<evidence type="ECO:0000256" key="3">
    <source>
        <dbReference type="ARBA" id="ARBA00022729"/>
    </source>
</evidence>
<keyword evidence="6" id="KW-1133">Transmembrane helix</keyword>
<dbReference type="GO" id="GO:0005507">
    <property type="term" value="F:copper ion binding"/>
    <property type="evidence" value="ECO:0007669"/>
    <property type="project" value="InterPro"/>
</dbReference>
<keyword evidence="2" id="KW-0479">Metal-binding</keyword>
<keyword evidence="3 7" id="KW-0732">Signal</keyword>
<dbReference type="InterPro" id="IPR014756">
    <property type="entry name" value="Ig_E-set"/>
</dbReference>
<dbReference type="Gene3D" id="2.60.40.1220">
    <property type="match status" value="1"/>
</dbReference>
<keyword evidence="4" id="KW-0186">Copper</keyword>
<keyword evidence="6" id="KW-0472">Membrane</keyword>
<evidence type="ECO:0000256" key="1">
    <source>
        <dbReference type="ARBA" id="ARBA00004196"/>
    </source>
</evidence>
<evidence type="ECO:0000256" key="5">
    <source>
        <dbReference type="SAM" id="MobiDB-lite"/>
    </source>
</evidence>
<feature type="region of interest" description="Disordered" evidence="5">
    <location>
        <begin position="142"/>
        <end position="164"/>
    </location>
</feature>
<dbReference type="GO" id="GO:0005886">
    <property type="term" value="C:plasma membrane"/>
    <property type="evidence" value="ECO:0007669"/>
    <property type="project" value="TreeGrafter"/>
</dbReference>
<dbReference type="GO" id="GO:0046688">
    <property type="term" value="P:response to copper ion"/>
    <property type="evidence" value="ECO:0007669"/>
    <property type="project" value="InterPro"/>
</dbReference>
<accession>A0A3Q8X430</accession>
<dbReference type="GO" id="GO:0030313">
    <property type="term" value="C:cell envelope"/>
    <property type="evidence" value="ECO:0007669"/>
    <property type="project" value="UniProtKB-SubCell"/>
</dbReference>
<reference evidence="10" key="1">
    <citation type="submission" date="2018-12" db="EMBL/GenBank/DDBJ databases">
        <title>Genome sequence of Peanibacillus sp.</title>
        <authorList>
            <person name="Subramani G."/>
            <person name="Srinivasan S."/>
            <person name="Kim M.K."/>
        </authorList>
    </citation>
    <scope>NUCLEOTIDE SEQUENCE [LARGE SCALE GENOMIC DNA]</scope>
    <source>
        <strain evidence="10">18JY67-1</strain>
    </source>
</reference>
<dbReference type="Proteomes" id="UP000272528">
    <property type="component" value="Chromosome"/>
</dbReference>
<evidence type="ECO:0000313" key="9">
    <source>
        <dbReference type="EMBL" id="AZN39956.1"/>
    </source>
</evidence>
<organism evidence="9 10">
    <name type="scientific">Paenibacillus albus</name>
    <dbReference type="NCBI Taxonomy" id="2495582"/>
    <lineage>
        <taxon>Bacteria</taxon>
        <taxon>Bacillati</taxon>
        <taxon>Bacillota</taxon>
        <taxon>Bacilli</taxon>
        <taxon>Bacillales</taxon>
        <taxon>Paenibacillaceae</taxon>
        <taxon>Paenibacillus</taxon>
    </lineage>
</organism>
<protein>
    <submittedName>
        <fullName evidence="9">Copper resistance protein CopC</fullName>
    </submittedName>
</protein>
<dbReference type="InterPro" id="IPR007348">
    <property type="entry name" value="CopC_dom"/>
</dbReference>
<dbReference type="KEGG" id="palb:EJC50_10060"/>
<evidence type="ECO:0000256" key="6">
    <source>
        <dbReference type="SAM" id="Phobius"/>
    </source>
</evidence>
<dbReference type="PANTHER" id="PTHR34820">
    <property type="entry name" value="INNER MEMBRANE PROTEIN YEBZ"/>
    <property type="match status" value="1"/>
</dbReference>